<proteinExistence type="predicted"/>
<sequence length="65" mass="7360">MHDSSFEELKQLVSEYTLEKVAEMSGLDKAQLENLAKLYADPNKKWCPSGQWALTNILAEFGQIT</sequence>
<dbReference type="KEGG" id="rpne:NCTC8284_00830"/>
<keyword evidence="1" id="KW-0560">Oxidoreductase</keyword>
<dbReference type="Gene3D" id="3.40.228.10">
    <property type="entry name" value="Dimethylsulfoxide Reductase, domain 2"/>
    <property type="match status" value="1"/>
</dbReference>
<dbReference type="AlphaFoldDB" id="A0A3S5ES00"/>
<protein>
    <submittedName>
        <fullName evidence="1">Nitrate reductase</fullName>
        <ecNumber evidence="1">1.7.99.4</ecNumber>
    </submittedName>
</protein>
<gene>
    <name evidence="1" type="primary">napA_4</name>
    <name evidence="1" type="ORF">NCTC8284_00830</name>
</gene>
<dbReference type="Proteomes" id="UP000278733">
    <property type="component" value="Chromosome"/>
</dbReference>
<name>A0A3S5ES00_9PAST</name>
<dbReference type="EMBL" id="LR134405">
    <property type="protein sequence ID" value="VEH65685.1"/>
    <property type="molecule type" value="Genomic_DNA"/>
</dbReference>
<dbReference type="GO" id="GO:0016491">
    <property type="term" value="F:oxidoreductase activity"/>
    <property type="evidence" value="ECO:0007669"/>
    <property type="project" value="UniProtKB-KW"/>
</dbReference>
<accession>A0A3S5ES00</accession>
<evidence type="ECO:0000313" key="1">
    <source>
        <dbReference type="EMBL" id="VEH65685.1"/>
    </source>
</evidence>
<organism evidence="1 2">
    <name type="scientific">Rodentibacter pneumotropicus</name>
    <dbReference type="NCBI Taxonomy" id="758"/>
    <lineage>
        <taxon>Bacteria</taxon>
        <taxon>Pseudomonadati</taxon>
        <taxon>Pseudomonadota</taxon>
        <taxon>Gammaproteobacteria</taxon>
        <taxon>Pasteurellales</taxon>
        <taxon>Pasteurellaceae</taxon>
        <taxon>Rodentibacter</taxon>
    </lineage>
</organism>
<dbReference type="EC" id="1.7.99.4" evidence="1"/>
<reference evidence="1 2" key="1">
    <citation type="submission" date="2018-12" db="EMBL/GenBank/DDBJ databases">
        <authorList>
            <consortium name="Pathogen Informatics"/>
        </authorList>
    </citation>
    <scope>NUCLEOTIDE SEQUENCE [LARGE SCALE GENOMIC DNA]</scope>
    <source>
        <strain evidence="1 2">NCTC8284</strain>
    </source>
</reference>
<evidence type="ECO:0000313" key="2">
    <source>
        <dbReference type="Proteomes" id="UP000278733"/>
    </source>
</evidence>
<dbReference type="SUPFAM" id="SSF53706">
    <property type="entry name" value="Formate dehydrogenase/DMSO reductase, domains 1-3"/>
    <property type="match status" value="1"/>
</dbReference>